<feature type="region of interest" description="Disordered" evidence="1">
    <location>
        <begin position="470"/>
        <end position="490"/>
    </location>
</feature>
<feature type="domain" description="DUF418" evidence="3">
    <location>
        <begin position="296"/>
        <end position="448"/>
    </location>
</feature>
<feature type="transmembrane region" description="Helical" evidence="2">
    <location>
        <begin position="142"/>
        <end position="158"/>
    </location>
</feature>
<reference evidence="5" key="1">
    <citation type="journal article" date="2019" name="Int. J. Syst. Evol. Microbiol.">
        <title>The Global Catalogue of Microorganisms (GCM) 10K type strain sequencing project: providing services to taxonomists for standard genome sequencing and annotation.</title>
        <authorList>
            <consortium name="The Broad Institute Genomics Platform"/>
            <consortium name="The Broad Institute Genome Sequencing Center for Infectious Disease"/>
            <person name="Wu L."/>
            <person name="Ma J."/>
        </authorList>
    </citation>
    <scope>NUCLEOTIDE SEQUENCE [LARGE SCALE GENOMIC DNA]</scope>
    <source>
        <strain evidence="5">NBRC 113072</strain>
    </source>
</reference>
<feature type="transmembrane region" description="Helical" evidence="2">
    <location>
        <begin position="279"/>
        <end position="301"/>
    </location>
</feature>
<evidence type="ECO:0000256" key="1">
    <source>
        <dbReference type="SAM" id="MobiDB-lite"/>
    </source>
</evidence>
<feature type="transmembrane region" description="Helical" evidence="2">
    <location>
        <begin position="412"/>
        <end position="434"/>
    </location>
</feature>
<dbReference type="Proteomes" id="UP001157126">
    <property type="component" value="Unassembled WGS sequence"/>
</dbReference>
<evidence type="ECO:0000313" key="5">
    <source>
        <dbReference type="Proteomes" id="UP001157126"/>
    </source>
</evidence>
<keyword evidence="5" id="KW-1185">Reference proteome</keyword>
<evidence type="ECO:0000256" key="2">
    <source>
        <dbReference type="SAM" id="Phobius"/>
    </source>
</evidence>
<keyword evidence="2" id="KW-0812">Transmembrane</keyword>
<keyword evidence="2" id="KW-1133">Transmembrane helix</keyword>
<name>A0ABQ6IR52_9MICO</name>
<sequence length="490" mass="53415">MTAPPLIPAGSTKAPGSRRLPALDVLRGLAILGTLLTNIWIFTSPTSPVQAAISGKPVGEVMGIAGLRAGDAGSYLQTGLNLVTDGKFIGLLTIMFGIGLEIQRQAAIRRGEEWPGGYPWRAGLLILDGLLNYIFIFEYDVLMGYGLTGLAVCFILGTSKKAQKIWMVVGITLHLLFVGFMSAAMMPVLEKLYPGGGSVEGDEAMAVLVERAHTQGWSEAQTLAEAGRQGMDPNTVREQMSALNEALAAGAPGAAMQTEVYWDQVLERLQGFWGGRSEIPIMFFMGLGLFLVGAHLYRAGLFLPHGDTLRKRVMLLSFGIGLPIDWACRLFFAEVSGGFPRYVTSTLVSFGLLSLVAHIYARRESVGPIGRPFELVGKMALTCYIGQNLLCSILFYDWGFGLANKMPQENSGYWVLLVYVGLCAFLVAFSAVWLRMFSRGPVELVWHASYEAIMKRRGPAIARRAEKRAERRRAKAEKTGETDKVMSSAL</sequence>
<gene>
    <name evidence="4" type="ORF">GCM10025883_19790</name>
</gene>
<dbReference type="PANTHER" id="PTHR30590:SF2">
    <property type="entry name" value="INNER MEMBRANE PROTEIN"/>
    <property type="match status" value="1"/>
</dbReference>
<dbReference type="InterPro" id="IPR007349">
    <property type="entry name" value="DUF418"/>
</dbReference>
<dbReference type="PANTHER" id="PTHR30590">
    <property type="entry name" value="INNER MEMBRANE PROTEIN"/>
    <property type="match status" value="1"/>
</dbReference>
<evidence type="ECO:0000313" key="4">
    <source>
        <dbReference type="EMBL" id="GMA39934.1"/>
    </source>
</evidence>
<dbReference type="Pfam" id="PF04235">
    <property type="entry name" value="DUF418"/>
    <property type="match status" value="1"/>
</dbReference>
<dbReference type="EMBL" id="BSUO01000001">
    <property type="protein sequence ID" value="GMA39934.1"/>
    <property type="molecule type" value="Genomic_DNA"/>
</dbReference>
<feature type="transmembrane region" description="Helical" evidence="2">
    <location>
        <begin position="381"/>
        <end position="400"/>
    </location>
</feature>
<keyword evidence="2" id="KW-0472">Membrane</keyword>
<comment type="caution">
    <text evidence="4">The sequence shown here is derived from an EMBL/GenBank/DDBJ whole genome shotgun (WGS) entry which is preliminary data.</text>
</comment>
<evidence type="ECO:0000259" key="3">
    <source>
        <dbReference type="Pfam" id="PF04235"/>
    </source>
</evidence>
<feature type="transmembrane region" description="Helical" evidence="2">
    <location>
        <begin position="313"/>
        <end position="333"/>
    </location>
</feature>
<proteinExistence type="predicted"/>
<feature type="transmembrane region" description="Helical" evidence="2">
    <location>
        <begin position="165"/>
        <end position="189"/>
    </location>
</feature>
<dbReference type="RefSeq" id="WP_284303724.1">
    <property type="nucleotide sequence ID" value="NZ_BSUO01000001.1"/>
</dbReference>
<feature type="transmembrane region" description="Helical" evidence="2">
    <location>
        <begin position="339"/>
        <end position="360"/>
    </location>
</feature>
<accession>A0ABQ6IR52</accession>
<dbReference type="InterPro" id="IPR052529">
    <property type="entry name" value="Bact_Transport_Assoc"/>
</dbReference>
<organism evidence="4 5">
    <name type="scientific">Mobilicoccus caccae</name>
    <dbReference type="NCBI Taxonomy" id="1859295"/>
    <lineage>
        <taxon>Bacteria</taxon>
        <taxon>Bacillati</taxon>
        <taxon>Actinomycetota</taxon>
        <taxon>Actinomycetes</taxon>
        <taxon>Micrococcales</taxon>
        <taxon>Dermatophilaceae</taxon>
        <taxon>Mobilicoccus</taxon>
    </lineage>
</organism>
<protein>
    <recommendedName>
        <fullName evidence="3">DUF418 domain-containing protein</fullName>
    </recommendedName>
</protein>